<evidence type="ECO:0000256" key="4">
    <source>
        <dbReference type="ARBA" id="ARBA00023136"/>
    </source>
</evidence>
<dbReference type="Proteomes" id="UP000054217">
    <property type="component" value="Unassembled WGS sequence"/>
</dbReference>
<keyword evidence="4" id="KW-0472">Membrane</keyword>
<evidence type="ECO:0000313" key="6">
    <source>
        <dbReference type="EMBL" id="KIO03548.1"/>
    </source>
</evidence>
<dbReference type="Gene3D" id="2.60.120.260">
    <property type="entry name" value="Galactose-binding domain-like"/>
    <property type="match status" value="1"/>
</dbReference>
<evidence type="ECO:0000256" key="3">
    <source>
        <dbReference type="ARBA" id="ARBA00022989"/>
    </source>
</evidence>
<feature type="domain" description="SUN" evidence="5">
    <location>
        <begin position="1"/>
        <end position="196"/>
    </location>
</feature>
<keyword evidence="2" id="KW-0812">Transmembrane</keyword>
<evidence type="ECO:0000259" key="5">
    <source>
        <dbReference type="PROSITE" id="PS51469"/>
    </source>
</evidence>
<dbReference type="PANTHER" id="PTHR12911">
    <property type="entry name" value="SAD1/UNC-84-LIKE PROTEIN-RELATED"/>
    <property type="match status" value="1"/>
</dbReference>
<dbReference type="STRING" id="870435.A0A0C3J390"/>
<dbReference type="AlphaFoldDB" id="A0A0C3J390"/>
<dbReference type="HOGENOM" id="CLU_043737_4_0_1"/>
<evidence type="ECO:0000313" key="7">
    <source>
        <dbReference type="Proteomes" id="UP000054217"/>
    </source>
</evidence>
<dbReference type="GO" id="GO:0016020">
    <property type="term" value="C:membrane"/>
    <property type="evidence" value="ECO:0007669"/>
    <property type="project" value="UniProtKB-SubCell"/>
</dbReference>
<accession>A0A0C3J390</accession>
<evidence type="ECO:0000256" key="1">
    <source>
        <dbReference type="ARBA" id="ARBA00004370"/>
    </source>
</evidence>
<dbReference type="GO" id="GO:0005635">
    <property type="term" value="C:nuclear envelope"/>
    <property type="evidence" value="ECO:0007669"/>
    <property type="project" value="TreeGrafter"/>
</dbReference>
<dbReference type="EMBL" id="KN831976">
    <property type="protein sequence ID" value="KIO03548.1"/>
    <property type="molecule type" value="Genomic_DNA"/>
</dbReference>
<dbReference type="PANTHER" id="PTHR12911:SF8">
    <property type="entry name" value="KLAROID PROTEIN-RELATED"/>
    <property type="match status" value="1"/>
</dbReference>
<feature type="non-terminal residue" evidence="6">
    <location>
        <position position="1"/>
    </location>
</feature>
<dbReference type="InterPro" id="IPR045119">
    <property type="entry name" value="SUN1-5"/>
</dbReference>
<reference evidence="7" key="2">
    <citation type="submission" date="2015-01" db="EMBL/GenBank/DDBJ databases">
        <title>Evolutionary Origins and Diversification of the Mycorrhizal Mutualists.</title>
        <authorList>
            <consortium name="DOE Joint Genome Institute"/>
            <consortium name="Mycorrhizal Genomics Consortium"/>
            <person name="Kohler A."/>
            <person name="Kuo A."/>
            <person name="Nagy L.G."/>
            <person name="Floudas D."/>
            <person name="Copeland A."/>
            <person name="Barry K.W."/>
            <person name="Cichocki N."/>
            <person name="Veneault-Fourrey C."/>
            <person name="LaButti K."/>
            <person name="Lindquist E.A."/>
            <person name="Lipzen A."/>
            <person name="Lundell T."/>
            <person name="Morin E."/>
            <person name="Murat C."/>
            <person name="Riley R."/>
            <person name="Ohm R."/>
            <person name="Sun H."/>
            <person name="Tunlid A."/>
            <person name="Henrissat B."/>
            <person name="Grigoriev I.V."/>
            <person name="Hibbett D.S."/>
            <person name="Martin F."/>
        </authorList>
    </citation>
    <scope>NUCLEOTIDE SEQUENCE [LARGE SCALE GENOMIC DNA]</scope>
    <source>
        <strain evidence="7">Marx 270</strain>
    </source>
</reference>
<dbReference type="InParanoid" id="A0A0C3J390"/>
<sequence>DYASWCNGGIVLKPLTTSSHAYDSWVNKLLGKTGSARAALEDDLQEGACWRLPDRLGQIAVAFREVVRVTHVVVDHIPAGLTNTIGLAPRKLLLWGMVDGKDNLVKYHSLRNSATGTLQELLAARAAPALSHGMPFIPLVSFDYNIHATNHTQIFPILGSVAATGMDFGVVVLEILDNWGGELMCLYRVGIYGEHRT</sequence>
<proteinExistence type="predicted"/>
<dbReference type="OrthoDB" id="342281at2759"/>
<organism evidence="6 7">
    <name type="scientific">Pisolithus tinctorius Marx 270</name>
    <dbReference type="NCBI Taxonomy" id="870435"/>
    <lineage>
        <taxon>Eukaryota</taxon>
        <taxon>Fungi</taxon>
        <taxon>Dikarya</taxon>
        <taxon>Basidiomycota</taxon>
        <taxon>Agaricomycotina</taxon>
        <taxon>Agaricomycetes</taxon>
        <taxon>Agaricomycetidae</taxon>
        <taxon>Boletales</taxon>
        <taxon>Sclerodermatineae</taxon>
        <taxon>Pisolithaceae</taxon>
        <taxon>Pisolithus</taxon>
    </lineage>
</organism>
<comment type="subcellular location">
    <subcellularLocation>
        <location evidence="1">Membrane</location>
    </subcellularLocation>
</comment>
<dbReference type="PROSITE" id="PS51469">
    <property type="entry name" value="SUN"/>
    <property type="match status" value="1"/>
</dbReference>
<protein>
    <recommendedName>
        <fullName evidence="5">SUN domain-containing protein</fullName>
    </recommendedName>
</protein>
<keyword evidence="3" id="KW-1133">Transmembrane helix</keyword>
<dbReference type="InterPro" id="IPR012919">
    <property type="entry name" value="SUN_dom"/>
</dbReference>
<reference evidence="6 7" key="1">
    <citation type="submission" date="2014-04" db="EMBL/GenBank/DDBJ databases">
        <authorList>
            <consortium name="DOE Joint Genome Institute"/>
            <person name="Kuo A."/>
            <person name="Kohler A."/>
            <person name="Costa M.D."/>
            <person name="Nagy L.G."/>
            <person name="Floudas D."/>
            <person name="Copeland A."/>
            <person name="Barry K.W."/>
            <person name="Cichocki N."/>
            <person name="Veneault-Fourrey C."/>
            <person name="LaButti K."/>
            <person name="Lindquist E.A."/>
            <person name="Lipzen A."/>
            <person name="Lundell T."/>
            <person name="Morin E."/>
            <person name="Murat C."/>
            <person name="Sun H."/>
            <person name="Tunlid A."/>
            <person name="Henrissat B."/>
            <person name="Grigoriev I.V."/>
            <person name="Hibbett D.S."/>
            <person name="Martin F."/>
            <person name="Nordberg H.P."/>
            <person name="Cantor M.N."/>
            <person name="Hua S.X."/>
        </authorList>
    </citation>
    <scope>NUCLEOTIDE SEQUENCE [LARGE SCALE GENOMIC DNA]</scope>
    <source>
        <strain evidence="6 7">Marx 270</strain>
    </source>
</reference>
<evidence type="ECO:0000256" key="2">
    <source>
        <dbReference type="ARBA" id="ARBA00022692"/>
    </source>
</evidence>
<gene>
    <name evidence="6" type="ORF">M404DRAFT_145533</name>
</gene>
<name>A0A0C3J390_PISTI</name>
<dbReference type="GO" id="GO:0043495">
    <property type="term" value="F:protein-membrane adaptor activity"/>
    <property type="evidence" value="ECO:0007669"/>
    <property type="project" value="TreeGrafter"/>
</dbReference>
<keyword evidence="7" id="KW-1185">Reference proteome</keyword>